<protein>
    <submittedName>
        <fullName evidence="2">Uncharacterized protein</fullName>
    </submittedName>
</protein>
<dbReference type="EMBL" id="JELX01003419">
    <property type="protein sequence ID" value="KYF52286.1"/>
    <property type="molecule type" value="Genomic_DNA"/>
</dbReference>
<feature type="compositionally biased region" description="Basic and acidic residues" evidence="1">
    <location>
        <begin position="45"/>
        <end position="81"/>
    </location>
</feature>
<proteinExistence type="predicted"/>
<evidence type="ECO:0000256" key="1">
    <source>
        <dbReference type="SAM" id="MobiDB-lite"/>
    </source>
</evidence>
<feature type="compositionally biased region" description="Basic and acidic residues" evidence="1">
    <location>
        <begin position="88"/>
        <end position="102"/>
    </location>
</feature>
<name>A0A150P9I5_SORCE</name>
<sequence>MQQANDRAALGVITWKARGAPKEDGDARQNFFSCVRLLFRCGRNDRGLLGRDDGEPRRRRGERRERQRGNDEQHDVEHDGGEQQQQLDDGRVHDGDVDRSGR</sequence>
<evidence type="ECO:0000313" key="2">
    <source>
        <dbReference type="EMBL" id="KYF52286.1"/>
    </source>
</evidence>
<evidence type="ECO:0000313" key="3">
    <source>
        <dbReference type="Proteomes" id="UP000075604"/>
    </source>
</evidence>
<feature type="region of interest" description="Disordered" evidence="1">
    <location>
        <begin position="45"/>
        <end position="102"/>
    </location>
</feature>
<dbReference type="AlphaFoldDB" id="A0A150P9I5"/>
<gene>
    <name evidence="2" type="ORF">BE04_10625</name>
</gene>
<accession>A0A150P9I5</accession>
<organism evidence="2 3">
    <name type="scientific">Sorangium cellulosum</name>
    <name type="common">Polyangium cellulosum</name>
    <dbReference type="NCBI Taxonomy" id="56"/>
    <lineage>
        <taxon>Bacteria</taxon>
        <taxon>Pseudomonadati</taxon>
        <taxon>Myxococcota</taxon>
        <taxon>Polyangia</taxon>
        <taxon>Polyangiales</taxon>
        <taxon>Polyangiaceae</taxon>
        <taxon>Sorangium</taxon>
    </lineage>
</organism>
<comment type="caution">
    <text evidence="2">The sequence shown here is derived from an EMBL/GenBank/DDBJ whole genome shotgun (WGS) entry which is preliminary data.</text>
</comment>
<dbReference type="Proteomes" id="UP000075604">
    <property type="component" value="Unassembled WGS sequence"/>
</dbReference>
<reference evidence="2 3" key="1">
    <citation type="submission" date="2014-02" db="EMBL/GenBank/DDBJ databases">
        <title>The small core and large imbalanced accessory genome model reveals a collaborative survival strategy of Sorangium cellulosum strains in nature.</title>
        <authorList>
            <person name="Han K."/>
            <person name="Peng R."/>
            <person name="Blom J."/>
            <person name="Li Y.-Z."/>
        </authorList>
    </citation>
    <scope>NUCLEOTIDE SEQUENCE [LARGE SCALE GENOMIC DNA]</scope>
    <source>
        <strain evidence="2 3">So0157-18</strain>
    </source>
</reference>